<dbReference type="GO" id="GO:0016887">
    <property type="term" value="F:ATP hydrolysis activity"/>
    <property type="evidence" value="ECO:0007669"/>
    <property type="project" value="TreeGrafter"/>
</dbReference>
<feature type="compositionally biased region" description="Polar residues" evidence="2">
    <location>
        <begin position="481"/>
        <end position="506"/>
    </location>
</feature>
<dbReference type="GO" id="GO:0005871">
    <property type="term" value="C:kinesin complex"/>
    <property type="evidence" value="ECO:0007669"/>
    <property type="project" value="TreeGrafter"/>
</dbReference>
<gene>
    <name evidence="4" type="ORF">EGYM00392_LOCUS48820</name>
</gene>
<feature type="compositionally biased region" description="Acidic residues" evidence="2">
    <location>
        <begin position="1139"/>
        <end position="1159"/>
    </location>
</feature>
<feature type="coiled-coil region" evidence="1">
    <location>
        <begin position="942"/>
        <end position="979"/>
    </location>
</feature>
<dbReference type="InterPro" id="IPR027640">
    <property type="entry name" value="Kinesin-like_fam"/>
</dbReference>
<dbReference type="SMART" id="SM00129">
    <property type="entry name" value="KISc"/>
    <property type="match status" value="1"/>
</dbReference>
<dbReference type="Pfam" id="PF00225">
    <property type="entry name" value="Kinesin"/>
    <property type="match status" value="1"/>
</dbReference>
<proteinExistence type="predicted"/>
<feature type="domain" description="Kinesin motor" evidence="3">
    <location>
        <begin position="16"/>
        <end position="384"/>
    </location>
</feature>
<dbReference type="InterPro" id="IPR027417">
    <property type="entry name" value="P-loop_NTPase"/>
</dbReference>
<reference evidence="4" key="1">
    <citation type="submission" date="2021-01" db="EMBL/GenBank/DDBJ databases">
        <authorList>
            <person name="Corre E."/>
            <person name="Pelletier E."/>
            <person name="Niang G."/>
            <person name="Scheremetjew M."/>
            <person name="Finn R."/>
            <person name="Kale V."/>
            <person name="Holt S."/>
            <person name="Cochrane G."/>
            <person name="Meng A."/>
            <person name="Brown T."/>
            <person name="Cohen L."/>
        </authorList>
    </citation>
    <scope>NUCLEOTIDE SEQUENCE</scope>
    <source>
        <strain evidence="4">NIES-381</strain>
    </source>
</reference>
<dbReference type="SUPFAM" id="SSF52540">
    <property type="entry name" value="P-loop containing nucleoside triphosphate hydrolases"/>
    <property type="match status" value="1"/>
</dbReference>
<feature type="region of interest" description="Disordered" evidence="2">
    <location>
        <begin position="663"/>
        <end position="704"/>
    </location>
</feature>
<feature type="compositionally biased region" description="Basic and acidic residues" evidence="2">
    <location>
        <begin position="749"/>
        <end position="767"/>
    </location>
</feature>
<organism evidence="4">
    <name type="scientific">Eutreptiella gymnastica</name>
    <dbReference type="NCBI Taxonomy" id="73025"/>
    <lineage>
        <taxon>Eukaryota</taxon>
        <taxon>Discoba</taxon>
        <taxon>Euglenozoa</taxon>
        <taxon>Euglenida</taxon>
        <taxon>Spirocuta</taxon>
        <taxon>Euglenophyceae</taxon>
        <taxon>Eutreptiales</taxon>
        <taxon>Eutreptiaceae</taxon>
        <taxon>Eutreptiella</taxon>
    </lineage>
</organism>
<name>A0A7S1JAA5_9EUGL</name>
<dbReference type="GO" id="GO:0008017">
    <property type="term" value="F:microtubule binding"/>
    <property type="evidence" value="ECO:0007669"/>
    <property type="project" value="InterPro"/>
</dbReference>
<feature type="region of interest" description="Disordered" evidence="2">
    <location>
        <begin position="806"/>
        <end position="826"/>
    </location>
</feature>
<dbReference type="Gene3D" id="3.40.850.10">
    <property type="entry name" value="Kinesin motor domain"/>
    <property type="match status" value="1"/>
</dbReference>
<feature type="region of interest" description="Disordered" evidence="2">
    <location>
        <begin position="1134"/>
        <end position="1168"/>
    </location>
</feature>
<dbReference type="GO" id="GO:0007018">
    <property type="term" value="P:microtubule-based movement"/>
    <property type="evidence" value="ECO:0007669"/>
    <property type="project" value="InterPro"/>
</dbReference>
<feature type="region of interest" description="Disordered" evidence="2">
    <location>
        <begin position="590"/>
        <end position="614"/>
    </location>
</feature>
<feature type="region of interest" description="Disordered" evidence="2">
    <location>
        <begin position="730"/>
        <end position="794"/>
    </location>
</feature>
<feature type="region of interest" description="Disordered" evidence="2">
    <location>
        <begin position="383"/>
        <end position="414"/>
    </location>
</feature>
<sequence length="1168" mass="128688">MPTTSGGSRSPDAVVTPDIKVICRVLDKDDKEDRHGTHMSGNISVGENTIQIVDAQTVRLPVITVKGKASPDSITKKNFTVHEVIASRNVSTSMLYKTQLGVDMIKGALGGCPAAILSYGAEKTGKSWSLYGQSHRVNVWDGEDPEAGLLSRIIHDLNGFVKQDPRNVWIQVGMMMILKNDTLQDLLGDPVGEKDPEKEFIVRMTTPTDTILEVENLKEGMVHDVPVAVGGGLVVAGLSCLISQDQQAICDAINQGLMASQELKGDKALLLNVIVPQDLAAASNPSHSLSTTSIIVVDCSPVYSKSMHNLRDIANSIANKHRNAEYMKSNLTRLLKHAFCGHSLLRLIVHCKVSSFDLDLFDSLSSLNFSSLVMRIHRNANDLEGQYSPSPQNRRKMKDTASSPFHTLGKEGDFGVPASPGQGNSTSVALSFSPIGAFSQNADAHLGRPPVISVDDASTLGKGDVPVLTGTPPRLDLELFSSAQSNDGSGSAPSSTRKTRSPSFMNGLSGEHYGDRTPNSPDLTSMQQAQITNLIHQLKEKDDSYRKALDTTEQVSVLLQHEKDKSGKLEHQNEALMKALRQLEAQLMHGRFPQSSPGHPDDDPDYQHKPRGGITDDIATFVDCTIEEEQYALAQGLPTGSSAHTIFTASPCRCNPNFSQGQAVGSPTCNPQYPPQGRPTSPLHPGHSMPQLHAPTSPAGRQRAPGIMDAATSSASLLNVQHDRPLLCMSENLEHPPPSPEEGSQDCGTEPKPDSLADECSGIHRGTDSGGPELDIDEPDSNSSGSITGSDDGGLDVEIEEMESFGDSMYSSDDPSTDNEPKSQNMKMVNRVNQLKDKLKRYKKLTKSYTAQLNHQTYLANHYSMRLEEEEKKCQEHIQKTIALSTRLDETKKWVRKLKKAVLAEKEKALPIYNEALANRIEMRKTEERRQEEFKRQCDTFIEQQNALNHELQSKCEKVEAMEATVQALSNEYNQKLVQMVARDGDWQLLLHSLNPQNSSQGQPPWPVVMLEAARSESGQTSGAEVALLEAEPVGLLHMQLRLENEVLRSNMQGVMQVVEHCYEENSRLSNLCARLTRSLSECNEREQQQRVEMLPGWDGPDEERHKRRKEDKYLKQIADLHFTVVRLKKQLQEAGIDSQDDSENEGDEPDEEDEDQFVEMDVIGNVP</sequence>
<dbReference type="InterPro" id="IPR036961">
    <property type="entry name" value="Kinesin_motor_dom_sf"/>
</dbReference>
<evidence type="ECO:0000256" key="1">
    <source>
        <dbReference type="SAM" id="Coils"/>
    </source>
</evidence>
<feature type="compositionally biased region" description="Basic and acidic residues" evidence="2">
    <location>
        <begin position="599"/>
        <end position="608"/>
    </location>
</feature>
<protein>
    <recommendedName>
        <fullName evidence="3">Kinesin motor domain-containing protein</fullName>
    </recommendedName>
</protein>
<dbReference type="GO" id="GO:0005524">
    <property type="term" value="F:ATP binding"/>
    <property type="evidence" value="ECO:0007669"/>
    <property type="project" value="InterPro"/>
</dbReference>
<feature type="compositionally biased region" description="Low complexity" evidence="2">
    <location>
        <begin position="781"/>
        <end position="790"/>
    </location>
</feature>
<dbReference type="EMBL" id="HBGA01131671">
    <property type="protein sequence ID" value="CAD9037661.1"/>
    <property type="molecule type" value="Transcribed_RNA"/>
</dbReference>
<dbReference type="PANTHER" id="PTHR24115">
    <property type="entry name" value="KINESIN-RELATED"/>
    <property type="match status" value="1"/>
</dbReference>
<evidence type="ECO:0000256" key="2">
    <source>
        <dbReference type="SAM" id="MobiDB-lite"/>
    </source>
</evidence>
<dbReference type="AlphaFoldDB" id="A0A7S1JAA5"/>
<evidence type="ECO:0000259" key="3">
    <source>
        <dbReference type="SMART" id="SM00129"/>
    </source>
</evidence>
<dbReference type="GO" id="GO:0003777">
    <property type="term" value="F:microtubule motor activity"/>
    <property type="evidence" value="ECO:0007669"/>
    <property type="project" value="InterPro"/>
</dbReference>
<evidence type="ECO:0000313" key="4">
    <source>
        <dbReference type="EMBL" id="CAD9037661.1"/>
    </source>
</evidence>
<dbReference type="Gene3D" id="1.20.58.1980">
    <property type="match status" value="1"/>
</dbReference>
<feature type="region of interest" description="Disordered" evidence="2">
    <location>
        <begin position="481"/>
        <end position="523"/>
    </location>
</feature>
<keyword evidence="1" id="KW-0175">Coiled coil</keyword>
<dbReference type="GO" id="GO:0005874">
    <property type="term" value="C:microtubule"/>
    <property type="evidence" value="ECO:0007669"/>
    <property type="project" value="TreeGrafter"/>
</dbReference>
<accession>A0A7S1JAA5</accession>
<dbReference type="InterPro" id="IPR001752">
    <property type="entry name" value="Kinesin_motor_dom"/>
</dbReference>